<protein>
    <submittedName>
        <fullName evidence="1">Oidioi.mRNA.OKI2018_I69.chr2.g7980.t1.cds</fullName>
    </submittedName>
</protein>
<evidence type="ECO:0000313" key="1">
    <source>
        <dbReference type="EMBL" id="CAG5113890.1"/>
    </source>
</evidence>
<dbReference type="Proteomes" id="UP001158576">
    <property type="component" value="Chromosome 2"/>
</dbReference>
<gene>
    <name evidence="1" type="ORF">OKIOD_LOCUS16745</name>
</gene>
<evidence type="ECO:0000313" key="2">
    <source>
        <dbReference type="Proteomes" id="UP001158576"/>
    </source>
</evidence>
<dbReference type="EMBL" id="OU015567">
    <property type="protein sequence ID" value="CAG5113890.1"/>
    <property type="molecule type" value="Genomic_DNA"/>
</dbReference>
<proteinExistence type="predicted"/>
<reference evidence="1 2" key="1">
    <citation type="submission" date="2021-04" db="EMBL/GenBank/DDBJ databases">
        <authorList>
            <person name="Bliznina A."/>
        </authorList>
    </citation>
    <scope>NUCLEOTIDE SEQUENCE [LARGE SCALE GENOMIC DNA]</scope>
</reference>
<keyword evidence="2" id="KW-1185">Reference proteome</keyword>
<sequence>MEKFVDGDHPFQSAVENAKNKEQGELIAKDPKHGGKVCEGINEYLDYLEDNYNCADYEHYFDDIQAEF</sequence>
<name>A0ABN7TCJ8_OIKDI</name>
<accession>A0ABN7TCJ8</accession>
<organism evidence="1 2">
    <name type="scientific">Oikopleura dioica</name>
    <name type="common">Tunicate</name>
    <dbReference type="NCBI Taxonomy" id="34765"/>
    <lineage>
        <taxon>Eukaryota</taxon>
        <taxon>Metazoa</taxon>
        <taxon>Chordata</taxon>
        <taxon>Tunicata</taxon>
        <taxon>Appendicularia</taxon>
        <taxon>Copelata</taxon>
        <taxon>Oikopleuridae</taxon>
        <taxon>Oikopleura</taxon>
    </lineage>
</organism>